<dbReference type="SMART" id="SM01154">
    <property type="entry name" value="DUF1704"/>
    <property type="match status" value="1"/>
</dbReference>
<sequence>MAVRDLRRSRVRHHPGVQEDLHGRVGGTCRHRSHRGSPQGAPGRRGWGPSGVHRMSLSAARHIGSDVCGLPPVAAGIDGELAELDRQLDWLLALSPVDNDGLWESFRSSGYTRVEPLRYIDLEIDLDDARQRLLDLPIDRIESPLLEGLLSEKQRELERQVELVRLRGTDGFVTASLDLFGGVDATLLELACDILREVPHGRALVADAGIDEVLEAVEAELDWYRQRAPDFHADIVVDTDIGSMMMVSHGTFYVDGDIRLPHARIQPLVQHEIGTHVVTRYNGSKQPLRQLEVGLAHYDALQEGLGVLAEYLAGYLSGDRLRVLAARVVAVDMAIHGDGIAQIFACLHETHGLPTDDAFDIAVRALRGGGLTKDAVYLSGLCDLIAHLHAGNPLVPLLMGKFALSHRVVLDQLVEHGWAVPPALLPRYFDHPEFEARLAHCRETGIIDFYHLEPRS</sequence>
<evidence type="ECO:0000256" key="5">
    <source>
        <dbReference type="SAM" id="MobiDB-lite"/>
    </source>
</evidence>
<dbReference type="Proteomes" id="UP000317199">
    <property type="component" value="Chromosome"/>
</dbReference>
<evidence type="ECO:0000256" key="2">
    <source>
        <dbReference type="ARBA" id="ARBA00022670"/>
    </source>
</evidence>
<protein>
    <submittedName>
        <fullName evidence="6">DUF1704 domain-containing protein</fullName>
    </submittedName>
</protein>
<dbReference type="GO" id="GO:0080164">
    <property type="term" value="P:regulation of nitric oxide metabolic process"/>
    <property type="evidence" value="ECO:0007669"/>
    <property type="project" value="TreeGrafter"/>
</dbReference>
<dbReference type="OrthoDB" id="9785840at2"/>
<name>A0A514BU77_9GAMM</name>
<dbReference type="PANTHER" id="PTHR31817:SF0">
    <property type="entry name" value="CHROMOSOME UNDETERMINED SCAFFOLD_67, WHOLE GENOME SHOTGUN SEQUENCE"/>
    <property type="match status" value="1"/>
</dbReference>
<comment type="cofactor">
    <cofactor evidence="1">
        <name>Zn(2+)</name>
        <dbReference type="ChEBI" id="CHEBI:29105"/>
    </cofactor>
</comment>
<keyword evidence="3" id="KW-0378">Hydrolase</keyword>
<dbReference type="Pfam" id="PF08014">
    <property type="entry name" value="MATCAP"/>
    <property type="match status" value="1"/>
</dbReference>
<accession>A0A514BU77</accession>
<gene>
    <name evidence="6" type="ORF">FKV23_13405</name>
</gene>
<evidence type="ECO:0000256" key="3">
    <source>
        <dbReference type="ARBA" id="ARBA00022801"/>
    </source>
</evidence>
<dbReference type="KEGG" id="lyj:FKV23_13405"/>
<dbReference type="PANTHER" id="PTHR31817">
    <property type="match status" value="1"/>
</dbReference>
<keyword evidence="7" id="KW-1185">Reference proteome</keyword>
<keyword evidence="2" id="KW-0645">Protease</keyword>
<organism evidence="6 7">
    <name type="scientific">Marilutibacter alkalisoli</name>
    <dbReference type="NCBI Taxonomy" id="2591633"/>
    <lineage>
        <taxon>Bacteria</taxon>
        <taxon>Pseudomonadati</taxon>
        <taxon>Pseudomonadota</taxon>
        <taxon>Gammaproteobacteria</taxon>
        <taxon>Lysobacterales</taxon>
        <taxon>Lysobacteraceae</taxon>
        <taxon>Marilutibacter</taxon>
    </lineage>
</organism>
<evidence type="ECO:0000313" key="7">
    <source>
        <dbReference type="Proteomes" id="UP000317199"/>
    </source>
</evidence>
<keyword evidence="4" id="KW-0482">Metalloprotease</keyword>
<dbReference type="GO" id="GO:0008237">
    <property type="term" value="F:metallopeptidase activity"/>
    <property type="evidence" value="ECO:0007669"/>
    <property type="project" value="UniProtKB-KW"/>
</dbReference>
<evidence type="ECO:0000256" key="1">
    <source>
        <dbReference type="ARBA" id="ARBA00001947"/>
    </source>
</evidence>
<dbReference type="EMBL" id="CP041242">
    <property type="protein sequence ID" value="QDH70968.1"/>
    <property type="molecule type" value="Genomic_DNA"/>
</dbReference>
<dbReference type="AlphaFoldDB" id="A0A514BU77"/>
<dbReference type="InterPro" id="IPR012548">
    <property type="entry name" value="MATCAP"/>
</dbReference>
<evidence type="ECO:0000256" key="4">
    <source>
        <dbReference type="ARBA" id="ARBA00023049"/>
    </source>
</evidence>
<reference evidence="6 7" key="1">
    <citation type="submission" date="2019-06" db="EMBL/GenBank/DDBJ databases">
        <title>Lysobacter alkalisoli sp. nov. isolated from saline-alkali soil.</title>
        <authorList>
            <person name="Sun J.-Q."/>
            <person name="Xu L."/>
        </authorList>
    </citation>
    <scope>NUCLEOTIDE SEQUENCE [LARGE SCALE GENOMIC DNA]</scope>
    <source>
        <strain evidence="6 7">SJ-36</strain>
    </source>
</reference>
<proteinExistence type="predicted"/>
<feature type="region of interest" description="Disordered" evidence="5">
    <location>
        <begin position="1"/>
        <end position="48"/>
    </location>
</feature>
<dbReference type="GO" id="GO:0006508">
    <property type="term" value="P:proteolysis"/>
    <property type="evidence" value="ECO:0007669"/>
    <property type="project" value="UniProtKB-KW"/>
</dbReference>
<evidence type="ECO:0000313" key="6">
    <source>
        <dbReference type="EMBL" id="QDH70968.1"/>
    </source>
</evidence>